<protein>
    <submittedName>
        <fullName evidence="2">Uncharacterized protein</fullName>
    </submittedName>
</protein>
<dbReference type="Gene3D" id="2.170.270.10">
    <property type="entry name" value="SET domain"/>
    <property type="match status" value="1"/>
</dbReference>
<dbReference type="Proteomes" id="UP001605036">
    <property type="component" value="Unassembled WGS sequence"/>
</dbReference>
<keyword evidence="3" id="KW-1185">Reference proteome</keyword>
<evidence type="ECO:0000313" key="2">
    <source>
        <dbReference type="EMBL" id="KAL2635376.1"/>
    </source>
</evidence>
<feature type="region of interest" description="Disordered" evidence="1">
    <location>
        <begin position="290"/>
        <end position="331"/>
    </location>
</feature>
<proteinExistence type="predicted"/>
<feature type="region of interest" description="Disordered" evidence="1">
    <location>
        <begin position="347"/>
        <end position="368"/>
    </location>
</feature>
<comment type="caution">
    <text evidence="2">The sequence shown here is derived from an EMBL/GenBank/DDBJ whole genome shotgun (WGS) entry which is preliminary data.</text>
</comment>
<sequence length="594" mass="65783">MVVDRTTRNTAMKKKSAGTVGETEKNHRRMNSACCGLLWRDLVLFRRAMSPVGRGRVVLGDRPSHGVLMAVLDFAWLPCVLPAGQVAGTPGSPNTPPASGFARKTLLGSRFELPITTIRLDDEDCVTLRVSPRDEDGGNSCHLLASNNPLEGKGRFGSRTVRKRRLRASGCLDRHKISSSVIRMSDYCLIGSAGNVDEFVDIESVSPSAVSGKKMRGSVGCYRSRPKPCAVREQVPDMRIRGCTPVERPTPDGDHQKKRKPSHEPIVISDFDDDVQEIVPVRLAAAGDRLKSPAVKSSEKRKRQAAALKGKNQGPDTHEPRYASTDPAARVKEVTTLFDNLRRRYLQEEETQKKSSEKGASLERPEHRAYKTLKEKNYRVNDISNGLEPRKVRVLGGEDDEPPERFEYIVEIKYPEGIRLKSAKTCPCAKECWDRRNALEMFHDLWTMCMTMGMRKMILIVKNGRSMPGNTEAWPDSSITAVGGIYLRSVYSMSIMTCSFPTSCFLPWRKSHHTRSSVMIMVFAGFCDDVHIVTAPKEETSSPASALMSDCITSEGSLTQPCCFLKQVEEATLNFLNLVVSQPPSVSFSGIGGG</sequence>
<organism evidence="2 3">
    <name type="scientific">Riccia fluitans</name>
    <dbReference type="NCBI Taxonomy" id="41844"/>
    <lineage>
        <taxon>Eukaryota</taxon>
        <taxon>Viridiplantae</taxon>
        <taxon>Streptophyta</taxon>
        <taxon>Embryophyta</taxon>
        <taxon>Marchantiophyta</taxon>
        <taxon>Marchantiopsida</taxon>
        <taxon>Marchantiidae</taxon>
        <taxon>Marchantiales</taxon>
        <taxon>Ricciaceae</taxon>
        <taxon>Riccia</taxon>
    </lineage>
</organism>
<name>A0ABD1YXT0_9MARC</name>
<dbReference type="EMBL" id="JBHFFA010000003">
    <property type="protein sequence ID" value="KAL2635376.1"/>
    <property type="molecule type" value="Genomic_DNA"/>
</dbReference>
<feature type="region of interest" description="Disordered" evidence="1">
    <location>
        <begin position="242"/>
        <end position="271"/>
    </location>
</feature>
<feature type="region of interest" description="Disordered" evidence="1">
    <location>
        <begin position="1"/>
        <end position="25"/>
    </location>
</feature>
<dbReference type="InterPro" id="IPR046341">
    <property type="entry name" value="SET_dom_sf"/>
</dbReference>
<reference evidence="2 3" key="1">
    <citation type="submission" date="2024-09" db="EMBL/GenBank/DDBJ databases">
        <title>Chromosome-scale assembly of Riccia fluitans.</title>
        <authorList>
            <person name="Paukszto L."/>
            <person name="Sawicki J."/>
            <person name="Karawczyk K."/>
            <person name="Piernik-Szablinska J."/>
            <person name="Szczecinska M."/>
            <person name="Mazdziarz M."/>
        </authorList>
    </citation>
    <scope>NUCLEOTIDE SEQUENCE [LARGE SCALE GENOMIC DNA]</scope>
    <source>
        <strain evidence="2">Rf_01</strain>
        <tissue evidence="2">Aerial parts of the thallus</tissue>
    </source>
</reference>
<evidence type="ECO:0000313" key="3">
    <source>
        <dbReference type="Proteomes" id="UP001605036"/>
    </source>
</evidence>
<dbReference type="AlphaFoldDB" id="A0ABD1YXT0"/>
<gene>
    <name evidence="2" type="ORF">R1flu_006855</name>
</gene>
<accession>A0ABD1YXT0</accession>
<evidence type="ECO:0000256" key="1">
    <source>
        <dbReference type="SAM" id="MobiDB-lite"/>
    </source>
</evidence>